<dbReference type="AlphaFoldDB" id="A0A9X1X1M9"/>
<protein>
    <submittedName>
        <fullName evidence="1">Uncharacterized protein</fullName>
    </submittedName>
</protein>
<dbReference type="EMBL" id="JALJEJ010000002">
    <property type="protein sequence ID" value="MCJ8209378.1"/>
    <property type="molecule type" value="Genomic_DNA"/>
</dbReference>
<organism evidence="1 2">
    <name type="scientific">Mucilaginibacter straminoryzae</name>
    <dbReference type="NCBI Taxonomy" id="2932774"/>
    <lineage>
        <taxon>Bacteria</taxon>
        <taxon>Pseudomonadati</taxon>
        <taxon>Bacteroidota</taxon>
        <taxon>Sphingobacteriia</taxon>
        <taxon>Sphingobacteriales</taxon>
        <taxon>Sphingobacteriaceae</taxon>
        <taxon>Mucilaginibacter</taxon>
    </lineage>
</organism>
<accession>A0A9X1X1M9</accession>
<evidence type="ECO:0000313" key="1">
    <source>
        <dbReference type="EMBL" id="MCJ8209378.1"/>
    </source>
</evidence>
<evidence type="ECO:0000313" key="2">
    <source>
        <dbReference type="Proteomes" id="UP001139450"/>
    </source>
</evidence>
<keyword evidence="2" id="KW-1185">Reference proteome</keyword>
<name>A0A9X1X1M9_9SPHI</name>
<comment type="caution">
    <text evidence="1">The sequence shown here is derived from an EMBL/GenBank/DDBJ whole genome shotgun (WGS) entry which is preliminary data.</text>
</comment>
<dbReference type="Proteomes" id="UP001139450">
    <property type="component" value="Unassembled WGS sequence"/>
</dbReference>
<sequence length="193" mass="22169">MQRFSRYFSNKATLPNLLLTTVLVFCLLFSSFNYNAEPDYAVIRKQLLNALNSKQTTDSLYNVLTASKNKTPVIVGYIGALEALKAKYTWNPYFKLKYLNTAEDHFEKAVAQDPDNIEIRFMRFSVEHHVPSFLGYNKNLQADKHVIINQIERNNYHAADKALVVTVMKFLIDSDRCTAGEKELLNKHLSALK</sequence>
<reference evidence="1" key="1">
    <citation type="submission" date="2022-04" db="EMBL/GenBank/DDBJ databases">
        <title>Mucilaginibacter sp. RS28 isolated from freshwater.</title>
        <authorList>
            <person name="Ko S.-R."/>
        </authorList>
    </citation>
    <scope>NUCLEOTIDE SEQUENCE</scope>
    <source>
        <strain evidence="1">RS28</strain>
    </source>
</reference>
<proteinExistence type="predicted"/>
<gene>
    <name evidence="1" type="ORF">MUY27_06630</name>
</gene>